<feature type="transmembrane region" description="Helical" evidence="6">
    <location>
        <begin position="21"/>
        <end position="41"/>
    </location>
</feature>
<evidence type="ECO:0000256" key="5">
    <source>
        <dbReference type="ARBA" id="ARBA00023136"/>
    </source>
</evidence>
<evidence type="ECO:0000313" key="7">
    <source>
        <dbReference type="EMBL" id="VAW48176.1"/>
    </source>
</evidence>
<evidence type="ECO:0000256" key="6">
    <source>
        <dbReference type="SAM" id="Phobius"/>
    </source>
</evidence>
<keyword evidence="5 6" id="KW-0472">Membrane</keyword>
<organism evidence="7">
    <name type="scientific">hydrothermal vent metagenome</name>
    <dbReference type="NCBI Taxonomy" id="652676"/>
    <lineage>
        <taxon>unclassified sequences</taxon>
        <taxon>metagenomes</taxon>
        <taxon>ecological metagenomes</taxon>
    </lineage>
</organism>
<feature type="transmembrane region" description="Helical" evidence="6">
    <location>
        <begin position="192"/>
        <end position="211"/>
    </location>
</feature>
<evidence type="ECO:0000256" key="3">
    <source>
        <dbReference type="ARBA" id="ARBA00022692"/>
    </source>
</evidence>
<reference evidence="7" key="1">
    <citation type="submission" date="2018-06" db="EMBL/GenBank/DDBJ databases">
        <authorList>
            <person name="Zhirakovskaya E."/>
        </authorList>
    </citation>
    <scope>NUCLEOTIDE SEQUENCE</scope>
</reference>
<evidence type="ECO:0000256" key="1">
    <source>
        <dbReference type="ARBA" id="ARBA00004651"/>
    </source>
</evidence>
<gene>
    <name evidence="7" type="ORF">MNBD_GAMMA02-1467</name>
</gene>
<keyword evidence="2" id="KW-1003">Cell membrane</keyword>
<dbReference type="GO" id="GO:0005886">
    <property type="term" value="C:plasma membrane"/>
    <property type="evidence" value="ECO:0007669"/>
    <property type="project" value="UniProtKB-SubCell"/>
</dbReference>
<keyword evidence="3 6" id="KW-0812">Transmembrane</keyword>
<dbReference type="AlphaFoldDB" id="A0A3B0WV09"/>
<sequence>MSPKPVHFYPPLEETINIVSHALGLILSIVGFVLLMIQGVSQGLTHVVAYVIYGSSMVVLYAASTIYHRSKTPSLRIKLRVVDHAAIYVLIAGTYTPFMLLAIPGTLGYSILAAAWSMAVIGIMIKIFYTGHFEVLSTLLYIAMGWAIVFAIKPMAASLASEGLFWLMAGGVAYTVGAILYAIKKIPFNHAIFHLFVLLGSTCHFISVYFYV</sequence>
<evidence type="ECO:0000256" key="2">
    <source>
        <dbReference type="ARBA" id="ARBA00022475"/>
    </source>
</evidence>
<accession>A0A3B0WV09</accession>
<feature type="transmembrane region" description="Helical" evidence="6">
    <location>
        <begin position="47"/>
        <end position="64"/>
    </location>
</feature>
<dbReference type="InterPro" id="IPR005744">
    <property type="entry name" value="Hy-lIII"/>
</dbReference>
<keyword evidence="4 6" id="KW-1133">Transmembrane helix</keyword>
<protein>
    <submittedName>
        <fullName evidence="7">FIG01964566: Predicted membrane protein, hemolysin III homolog</fullName>
    </submittedName>
</protein>
<comment type="subcellular location">
    <subcellularLocation>
        <location evidence="1">Cell membrane</location>
        <topology evidence="1">Multi-pass membrane protein</topology>
    </subcellularLocation>
</comment>
<feature type="transmembrane region" description="Helical" evidence="6">
    <location>
        <begin position="109"/>
        <end position="128"/>
    </location>
</feature>
<dbReference type="InterPro" id="IPR004254">
    <property type="entry name" value="AdipoR/HlyIII-related"/>
</dbReference>
<dbReference type="PANTHER" id="PTHR20855">
    <property type="entry name" value="ADIPOR/PROGESTIN RECEPTOR-RELATED"/>
    <property type="match status" value="1"/>
</dbReference>
<dbReference type="NCBIfam" id="TIGR01065">
    <property type="entry name" value="hlyIII"/>
    <property type="match status" value="1"/>
</dbReference>
<dbReference type="EMBL" id="UOFA01000392">
    <property type="protein sequence ID" value="VAW48176.1"/>
    <property type="molecule type" value="Genomic_DNA"/>
</dbReference>
<dbReference type="PANTHER" id="PTHR20855:SF3">
    <property type="entry name" value="LD03007P"/>
    <property type="match status" value="1"/>
</dbReference>
<feature type="transmembrane region" description="Helical" evidence="6">
    <location>
        <begin position="164"/>
        <end position="183"/>
    </location>
</feature>
<dbReference type="Pfam" id="PF03006">
    <property type="entry name" value="HlyIII"/>
    <property type="match status" value="1"/>
</dbReference>
<dbReference type="GO" id="GO:0140911">
    <property type="term" value="F:pore-forming activity"/>
    <property type="evidence" value="ECO:0007669"/>
    <property type="project" value="InterPro"/>
</dbReference>
<proteinExistence type="predicted"/>
<feature type="transmembrane region" description="Helical" evidence="6">
    <location>
        <begin position="135"/>
        <end position="152"/>
    </location>
</feature>
<evidence type="ECO:0000256" key="4">
    <source>
        <dbReference type="ARBA" id="ARBA00022989"/>
    </source>
</evidence>
<name>A0A3B0WV09_9ZZZZ</name>